<protein>
    <recommendedName>
        <fullName evidence="4">Methenyltetrahydrofolate synthase domain-containing protein</fullName>
    </recommendedName>
</protein>
<proteinExistence type="predicted"/>
<feature type="compositionally biased region" description="Basic and acidic residues" evidence="1">
    <location>
        <begin position="348"/>
        <end position="358"/>
    </location>
</feature>
<dbReference type="EMBL" id="JBFDAA010000004">
    <property type="protein sequence ID" value="KAL1138187.1"/>
    <property type="molecule type" value="Genomic_DNA"/>
</dbReference>
<evidence type="ECO:0000313" key="3">
    <source>
        <dbReference type="Proteomes" id="UP001558652"/>
    </source>
</evidence>
<accession>A0ABD0Z3C3</accession>
<evidence type="ECO:0000313" key="2">
    <source>
        <dbReference type="EMBL" id="KAL1138187.1"/>
    </source>
</evidence>
<reference evidence="2 3" key="1">
    <citation type="submission" date="2024-07" db="EMBL/GenBank/DDBJ databases">
        <title>Chromosome-level genome assembly of the water stick insect Ranatra chinensis (Heteroptera: Nepidae).</title>
        <authorList>
            <person name="Liu X."/>
        </authorList>
    </citation>
    <scope>NUCLEOTIDE SEQUENCE [LARGE SCALE GENOMIC DNA]</scope>
    <source>
        <strain evidence="2">Cailab_2021Rc</strain>
        <tissue evidence="2">Muscle</tissue>
    </source>
</reference>
<dbReference type="PANTHER" id="PTHR13017">
    <property type="entry name" value="5-FORMYLTETRAHYDROFOLATE CYCLO-LIGASE-RELATED"/>
    <property type="match status" value="1"/>
</dbReference>
<dbReference type="Gene3D" id="3.40.50.10420">
    <property type="entry name" value="NagB/RpiA/CoA transferase-like"/>
    <property type="match status" value="1"/>
</dbReference>
<dbReference type="Proteomes" id="UP001558652">
    <property type="component" value="Unassembled WGS sequence"/>
</dbReference>
<keyword evidence="3" id="KW-1185">Reference proteome</keyword>
<comment type="caution">
    <text evidence="2">The sequence shown here is derived from an EMBL/GenBank/DDBJ whole genome shotgun (WGS) entry which is preliminary data.</text>
</comment>
<evidence type="ECO:0008006" key="4">
    <source>
        <dbReference type="Google" id="ProtNLM"/>
    </source>
</evidence>
<dbReference type="InterPro" id="IPR002698">
    <property type="entry name" value="FTHF_cligase"/>
</dbReference>
<feature type="compositionally biased region" description="Basic residues" evidence="1">
    <location>
        <begin position="359"/>
        <end position="369"/>
    </location>
</feature>
<name>A0ABD0Z3C3_9HEMI</name>
<dbReference type="SUPFAM" id="SSF100950">
    <property type="entry name" value="NagB/RpiA/CoA transferase-like"/>
    <property type="match status" value="1"/>
</dbReference>
<evidence type="ECO:0000256" key="1">
    <source>
        <dbReference type="SAM" id="MobiDB-lite"/>
    </source>
</evidence>
<dbReference type="AlphaFoldDB" id="A0ABD0Z3C3"/>
<gene>
    <name evidence="2" type="ORF">AAG570_009879</name>
</gene>
<dbReference type="PANTHER" id="PTHR13017:SF0">
    <property type="entry name" value="METHENYLTETRAHYDROFOLATE SYNTHASE DOMAIN-CONTAINING PROTEIN"/>
    <property type="match status" value="1"/>
</dbReference>
<feature type="region of interest" description="Disordered" evidence="1">
    <location>
        <begin position="300"/>
        <end position="370"/>
    </location>
</feature>
<sequence length="476" mass="53224">MFFIATAVDVTKSEASVNVEKSKEVKVTKQSIRVETWNKLQSANVLLFPIPCTYRIPRFIGEVEATQLLSELEVFKSAKVIKVALDKAHECMRHKVIEEGKDLIAGSPGLREAVFLHVKPPAGSNKSSIRMASSRAGINHLGTALVFNSEIKVDLIIVGSVAVDKTGRRIGKGEGFSDLEFSLLMKLGAISPDATIVTVVHDLQVYDTLPDEVFQPFDVPVDYIVTPTQVIEVSPRRSRPNLMWHLLSNRRVNNIPVIKQLLDREQVNGTKIELKEADSDVEERQYLNFFKSKRFIRRRRNASAPERRERTQGAGGGRQVAREGSAPPATKTRMFRRKKTRNNTDNSDNSKQRPERQHRPIRKMRRLNRPKYPVDFSVKVDGLTSDIRIRDLKAALIERGVRPRDISWRGTKGVAFLHFAKTKTNPETPTAVDDIVASLQGLTVKAEGNDGAAAELNVAVATQVSKIELVDTPTKV</sequence>
<organism evidence="2 3">
    <name type="scientific">Ranatra chinensis</name>
    <dbReference type="NCBI Taxonomy" id="642074"/>
    <lineage>
        <taxon>Eukaryota</taxon>
        <taxon>Metazoa</taxon>
        <taxon>Ecdysozoa</taxon>
        <taxon>Arthropoda</taxon>
        <taxon>Hexapoda</taxon>
        <taxon>Insecta</taxon>
        <taxon>Pterygota</taxon>
        <taxon>Neoptera</taxon>
        <taxon>Paraneoptera</taxon>
        <taxon>Hemiptera</taxon>
        <taxon>Heteroptera</taxon>
        <taxon>Panheteroptera</taxon>
        <taxon>Nepomorpha</taxon>
        <taxon>Nepidae</taxon>
        <taxon>Ranatrinae</taxon>
        <taxon>Ranatra</taxon>
    </lineage>
</organism>
<dbReference type="InterPro" id="IPR037171">
    <property type="entry name" value="NagB/RpiA_transferase-like"/>
</dbReference>
<dbReference type="InterPro" id="IPR024185">
    <property type="entry name" value="FTHF_cligase-like_sf"/>
</dbReference>
<dbReference type="Pfam" id="PF01812">
    <property type="entry name" value="5-FTHF_cyc-lig"/>
    <property type="match status" value="1"/>
</dbReference>